<proteinExistence type="predicted"/>
<evidence type="ECO:0000313" key="2">
    <source>
        <dbReference type="Proteomes" id="UP000828941"/>
    </source>
</evidence>
<sequence>MYQLYLFCDIDFPTFHATRVQVSEAIGTDAITEAEAAVVEGSDGSGSVNQVADEASANCKKLEFDLNELLPLPIEDNDA</sequence>
<organism evidence="1 2">
    <name type="scientific">Bauhinia variegata</name>
    <name type="common">Purple orchid tree</name>
    <name type="synonym">Phanera variegata</name>
    <dbReference type="NCBI Taxonomy" id="167791"/>
    <lineage>
        <taxon>Eukaryota</taxon>
        <taxon>Viridiplantae</taxon>
        <taxon>Streptophyta</taxon>
        <taxon>Embryophyta</taxon>
        <taxon>Tracheophyta</taxon>
        <taxon>Spermatophyta</taxon>
        <taxon>Magnoliopsida</taxon>
        <taxon>eudicotyledons</taxon>
        <taxon>Gunneridae</taxon>
        <taxon>Pentapetalae</taxon>
        <taxon>rosids</taxon>
        <taxon>fabids</taxon>
        <taxon>Fabales</taxon>
        <taxon>Fabaceae</taxon>
        <taxon>Cercidoideae</taxon>
        <taxon>Cercideae</taxon>
        <taxon>Bauhiniinae</taxon>
        <taxon>Bauhinia</taxon>
    </lineage>
</organism>
<accession>A0ACB9LEQ6</accession>
<dbReference type="Proteomes" id="UP000828941">
    <property type="component" value="Chromosome 12"/>
</dbReference>
<keyword evidence="2" id="KW-1185">Reference proteome</keyword>
<protein>
    <submittedName>
        <fullName evidence="1">Uncharacterized protein</fullName>
    </submittedName>
</protein>
<gene>
    <name evidence="1" type="ORF">L6164_031348</name>
</gene>
<dbReference type="EMBL" id="CM039437">
    <property type="protein sequence ID" value="KAI4308254.1"/>
    <property type="molecule type" value="Genomic_DNA"/>
</dbReference>
<comment type="caution">
    <text evidence="1">The sequence shown here is derived from an EMBL/GenBank/DDBJ whole genome shotgun (WGS) entry which is preliminary data.</text>
</comment>
<name>A0ACB9LEQ6_BAUVA</name>
<evidence type="ECO:0000313" key="1">
    <source>
        <dbReference type="EMBL" id="KAI4308254.1"/>
    </source>
</evidence>
<reference evidence="1 2" key="1">
    <citation type="journal article" date="2022" name="DNA Res.">
        <title>Chromosomal-level genome assembly of the orchid tree Bauhinia variegata (Leguminosae; Cercidoideae) supports the allotetraploid origin hypothesis of Bauhinia.</title>
        <authorList>
            <person name="Zhong Y."/>
            <person name="Chen Y."/>
            <person name="Zheng D."/>
            <person name="Pang J."/>
            <person name="Liu Y."/>
            <person name="Luo S."/>
            <person name="Meng S."/>
            <person name="Qian L."/>
            <person name="Wei D."/>
            <person name="Dai S."/>
            <person name="Zhou R."/>
        </authorList>
    </citation>
    <scope>NUCLEOTIDE SEQUENCE [LARGE SCALE GENOMIC DNA]</scope>
    <source>
        <strain evidence="1">BV-YZ2020</strain>
    </source>
</reference>